<protein>
    <submittedName>
        <fullName evidence="1">Uncharacterized protein</fullName>
    </submittedName>
</protein>
<name>A0A3D9L3H4_MARFU</name>
<evidence type="ECO:0000313" key="1">
    <source>
        <dbReference type="EMBL" id="RED99793.1"/>
    </source>
</evidence>
<comment type="caution">
    <text evidence="1">The sequence shown here is derived from an EMBL/GenBank/DDBJ whole genome shotgun (WGS) entry which is preliminary data.</text>
</comment>
<dbReference type="EMBL" id="QREG01000007">
    <property type="protein sequence ID" value="RED99793.1"/>
    <property type="molecule type" value="Genomic_DNA"/>
</dbReference>
<organism evidence="1 2">
    <name type="scientific">Marinoscillum furvescens DSM 4134</name>
    <dbReference type="NCBI Taxonomy" id="1122208"/>
    <lineage>
        <taxon>Bacteria</taxon>
        <taxon>Pseudomonadati</taxon>
        <taxon>Bacteroidota</taxon>
        <taxon>Cytophagia</taxon>
        <taxon>Cytophagales</taxon>
        <taxon>Reichenbachiellaceae</taxon>
        <taxon>Marinoscillum</taxon>
    </lineage>
</organism>
<keyword evidence="2" id="KW-1185">Reference proteome</keyword>
<accession>A0A3D9L3H4</accession>
<evidence type="ECO:0000313" key="2">
    <source>
        <dbReference type="Proteomes" id="UP000256779"/>
    </source>
</evidence>
<dbReference type="Proteomes" id="UP000256779">
    <property type="component" value="Unassembled WGS sequence"/>
</dbReference>
<gene>
    <name evidence="1" type="ORF">C7460_10775</name>
</gene>
<proteinExistence type="predicted"/>
<dbReference type="AlphaFoldDB" id="A0A3D9L3H4"/>
<sequence>MLYYPVCGILHWFRCDFTNLGSVSAYVFVVSLGNELIDLDISRKKHCVAGVFMEVNFVRISNICYF</sequence>
<reference evidence="1 2" key="1">
    <citation type="submission" date="2018-07" db="EMBL/GenBank/DDBJ databases">
        <title>Genomic Encyclopedia of Type Strains, Phase IV (KMG-IV): sequencing the most valuable type-strain genomes for metagenomic binning, comparative biology and taxonomic classification.</title>
        <authorList>
            <person name="Goeker M."/>
        </authorList>
    </citation>
    <scope>NUCLEOTIDE SEQUENCE [LARGE SCALE GENOMIC DNA]</scope>
    <source>
        <strain evidence="1 2">DSM 4134</strain>
    </source>
</reference>